<feature type="domain" description="4Fe-4S ferredoxin-type" evidence="13">
    <location>
        <begin position="341"/>
        <end position="369"/>
    </location>
</feature>
<evidence type="ECO:0000256" key="10">
    <source>
        <dbReference type="ARBA" id="ARBA00049578"/>
    </source>
</evidence>
<keyword evidence="3" id="KW-0560">Oxidoreductase</keyword>
<keyword evidence="5" id="KW-0411">Iron-sulfur</keyword>
<keyword evidence="4" id="KW-0408">Iron</keyword>
<dbReference type="Gene3D" id="3.30.70.20">
    <property type="match status" value="2"/>
</dbReference>
<dbReference type="PROSITE" id="PS51379">
    <property type="entry name" value="4FE4S_FER_2"/>
    <property type="match status" value="2"/>
</dbReference>
<dbReference type="GO" id="GO:0006210">
    <property type="term" value="P:thymine catabolic process"/>
    <property type="evidence" value="ECO:0007669"/>
    <property type="project" value="TreeGrafter"/>
</dbReference>
<evidence type="ECO:0000256" key="4">
    <source>
        <dbReference type="ARBA" id="ARBA00023004"/>
    </source>
</evidence>
<evidence type="ECO:0000256" key="1">
    <source>
        <dbReference type="ARBA" id="ARBA00010804"/>
    </source>
</evidence>
<dbReference type="InterPro" id="IPR005720">
    <property type="entry name" value="Dihydroorotate_DH_cat"/>
</dbReference>
<accession>A0A7X2TQZ4</accession>
<dbReference type="GO" id="GO:0051536">
    <property type="term" value="F:iron-sulfur cluster binding"/>
    <property type="evidence" value="ECO:0007669"/>
    <property type="project" value="UniProtKB-KW"/>
</dbReference>
<evidence type="ECO:0000313" key="14">
    <source>
        <dbReference type="EMBL" id="MSU05423.1"/>
    </source>
</evidence>
<dbReference type="GO" id="GO:0046872">
    <property type="term" value="F:metal ion binding"/>
    <property type="evidence" value="ECO:0007669"/>
    <property type="project" value="UniProtKB-KW"/>
</dbReference>
<comment type="caution">
    <text evidence="14">The sequence shown here is derived from an EMBL/GenBank/DDBJ whole genome shotgun (WGS) entry which is preliminary data.</text>
</comment>
<evidence type="ECO:0000256" key="7">
    <source>
        <dbReference type="ARBA" id="ARBA00032722"/>
    </source>
</evidence>
<evidence type="ECO:0000256" key="8">
    <source>
        <dbReference type="ARBA" id="ARBA00047685"/>
    </source>
</evidence>
<dbReference type="EC" id="1.3.1.1" evidence="12"/>
<dbReference type="PANTHER" id="PTHR43073:SF2">
    <property type="entry name" value="DIHYDROPYRIMIDINE DEHYDROGENASE [NADP(+)]"/>
    <property type="match status" value="1"/>
</dbReference>
<dbReference type="InterPro" id="IPR013785">
    <property type="entry name" value="Aldolase_TIM"/>
</dbReference>
<dbReference type="EMBL" id="VUNN01000002">
    <property type="protein sequence ID" value="MSU05423.1"/>
    <property type="molecule type" value="Genomic_DNA"/>
</dbReference>
<dbReference type="AlphaFoldDB" id="A0A7X2TQZ4"/>
<dbReference type="SUPFAM" id="SSF51395">
    <property type="entry name" value="FMN-linked oxidoreductases"/>
    <property type="match status" value="1"/>
</dbReference>
<organism evidence="14 15">
    <name type="scientific">Bullifex porci</name>
    <dbReference type="NCBI Taxonomy" id="2606638"/>
    <lineage>
        <taxon>Bacteria</taxon>
        <taxon>Pseudomonadati</taxon>
        <taxon>Spirochaetota</taxon>
        <taxon>Spirochaetia</taxon>
        <taxon>Spirochaetales</taxon>
        <taxon>Spirochaetaceae</taxon>
        <taxon>Bullifex</taxon>
    </lineage>
</organism>
<evidence type="ECO:0000256" key="11">
    <source>
        <dbReference type="ARBA" id="ARBA00049714"/>
    </source>
</evidence>
<comment type="function">
    <text evidence="10">Involved in pyrimidine base degradation. Catalyzes physiologically the reduction of uracil to 5,6-dihydrouracil (DHU) by using NADH as a specific cosubstrate. It also catalyzes the reverse reaction and the reduction of thymine to 5,6-dihydrothymine (DHT).</text>
</comment>
<dbReference type="Pfam" id="PF01180">
    <property type="entry name" value="DHO_dh"/>
    <property type="match status" value="1"/>
</dbReference>
<sequence length="409" mass="44901">MADMHVDCFDMINPFVIASSPATRGADNVIKSSSCKPGAITMRNFGHGMGGGGFFYPSFDAVVKGQPAFHSHAVGKQCPDNIASLDEYCEEVKRARRDMYPDTKLWASVGHYHDIEKYTDWKKRWVTEAKEVVNAGADAIELHFNTPGVATASDRQFNYYQLVESCTKMIKEAVPGTPVMVKLAVEDIDCLTSIRRAVAAGADAVGPTARWKAFYFDLDWQTTQPRPGSGYGGTQACPIVCFEVADARSRGITIPMYAGGGVFSYDQALRYIMAGSEMVQLGALACSGGIKQCARLMKQCSDWMDQNGYSSVKELQGAALKLFNMEDSFAKERQNKLGEAYRLRRVDQEKCIGCGRCEDVCWYKGIALDGKKAQKTDNCIGCGYCFQVCPTKALEVDAAGILKSAFEEK</sequence>
<name>A0A7X2TQZ4_9SPIO</name>
<evidence type="ECO:0000256" key="9">
    <source>
        <dbReference type="ARBA" id="ARBA00048792"/>
    </source>
</evidence>
<dbReference type="GO" id="GO:0002058">
    <property type="term" value="F:uracil binding"/>
    <property type="evidence" value="ECO:0007669"/>
    <property type="project" value="TreeGrafter"/>
</dbReference>
<reference evidence="14 15" key="1">
    <citation type="submission" date="2019-08" db="EMBL/GenBank/DDBJ databases">
        <title>In-depth cultivation of the pig gut microbiome towards novel bacterial diversity and tailored functional studies.</title>
        <authorList>
            <person name="Wylensek D."/>
            <person name="Hitch T.C.A."/>
            <person name="Clavel T."/>
        </authorList>
    </citation>
    <scope>NUCLEOTIDE SEQUENCE [LARGE SCALE GENOMIC DNA]</scope>
    <source>
        <strain evidence="14 15">NM-380-WT-3C1</strain>
    </source>
</reference>
<proteinExistence type="inferred from homology"/>
<evidence type="ECO:0000313" key="15">
    <source>
        <dbReference type="Proteomes" id="UP000460549"/>
    </source>
</evidence>
<protein>
    <recommendedName>
        <fullName evidence="12">dihydrouracil dehydrogenase (NAD(+))</fullName>
        <ecNumber evidence="12">1.3.1.1</ecNumber>
    </recommendedName>
    <alternativeName>
        <fullName evidence="7">Dihydrothymine dehydrogenase</fullName>
    </alternativeName>
    <alternativeName>
        <fullName evidence="6">Dihydrouracil dehydrogenase</fullName>
    </alternativeName>
</protein>
<dbReference type="RefSeq" id="WP_154424325.1">
    <property type="nucleotide sequence ID" value="NZ_VUNN01000002.1"/>
</dbReference>
<dbReference type="InterPro" id="IPR017896">
    <property type="entry name" value="4Fe4S_Fe-S-bd"/>
</dbReference>
<evidence type="ECO:0000256" key="2">
    <source>
        <dbReference type="ARBA" id="ARBA00022723"/>
    </source>
</evidence>
<dbReference type="GO" id="GO:0050661">
    <property type="term" value="F:NADP binding"/>
    <property type="evidence" value="ECO:0007669"/>
    <property type="project" value="TreeGrafter"/>
</dbReference>
<feature type="domain" description="4Fe-4S ferredoxin-type" evidence="13">
    <location>
        <begin position="370"/>
        <end position="399"/>
    </location>
</feature>
<evidence type="ECO:0000259" key="13">
    <source>
        <dbReference type="PROSITE" id="PS51379"/>
    </source>
</evidence>
<dbReference type="GO" id="GO:0006212">
    <property type="term" value="P:uracil catabolic process"/>
    <property type="evidence" value="ECO:0007669"/>
    <property type="project" value="TreeGrafter"/>
</dbReference>
<evidence type="ECO:0000256" key="3">
    <source>
        <dbReference type="ARBA" id="ARBA00023002"/>
    </source>
</evidence>
<dbReference type="SUPFAM" id="SSF54862">
    <property type="entry name" value="4Fe-4S ferredoxins"/>
    <property type="match status" value="1"/>
</dbReference>
<dbReference type="Pfam" id="PF14697">
    <property type="entry name" value="Fer4_21"/>
    <property type="match status" value="1"/>
</dbReference>
<evidence type="ECO:0000256" key="6">
    <source>
        <dbReference type="ARBA" id="ARBA00030119"/>
    </source>
</evidence>
<evidence type="ECO:0000256" key="12">
    <source>
        <dbReference type="ARBA" id="ARBA00049728"/>
    </source>
</evidence>
<keyword evidence="2" id="KW-0479">Metal-binding</keyword>
<comment type="catalytic activity">
    <reaction evidence="8">
        <text>5,6-dihydrothymine + NAD(+) = thymine + NADH + H(+)</text>
        <dbReference type="Rhea" id="RHEA:28791"/>
        <dbReference type="ChEBI" id="CHEBI:15378"/>
        <dbReference type="ChEBI" id="CHEBI:17821"/>
        <dbReference type="ChEBI" id="CHEBI:27468"/>
        <dbReference type="ChEBI" id="CHEBI:57540"/>
        <dbReference type="ChEBI" id="CHEBI:57945"/>
        <dbReference type="EC" id="1.3.1.1"/>
    </reaction>
</comment>
<dbReference type="GO" id="GO:0004159">
    <property type="term" value="F:dihydropyrimidine dehydrogenase (NAD+) activity"/>
    <property type="evidence" value="ECO:0007669"/>
    <property type="project" value="UniProtKB-EC"/>
</dbReference>
<comment type="catalytic activity">
    <reaction evidence="9">
        <text>5,6-dihydrouracil + NAD(+) = uracil + NADH + H(+)</text>
        <dbReference type="Rhea" id="RHEA:20189"/>
        <dbReference type="ChEBI" id="CHEBI:15378"/>
        <dbReference type="ChEBI" id="CHEBI:15901"/>
        <dbReference type="ChEBI" id="CHEBI:17568"/>
        <dbReference type="ChEBI" id="CHEBI:57540"/>
        <dbReference type="ChEBI" id="CHEBI:57945"/>
        <dbReference type="EC" id="1.3.1.1"/>
    </reaction>
</comment>
<dbReference type="Proteomes" id="UP000460549">
    <property type="component" value="Unassembled WGS sequence"/>
</dbReference>
<dbReference type="InterPro" id="IPR017900">
    <property type="entry name" value="4Fe4S_Fe_S_CS"/>
</dbReference>
<keyword evidence="15" id="KW-1185">Reference proteome</keyword>
<comment type="subunit">
    <text evidence="11">Heterotetramer of 2 PreA and 2 PreT subunits.</text>
</comment>
<evidence type="ECO:0000256" key="5">
    <source>
        <dbReference type="ARBA" id="ARBA00023014"/>
    </source>
</evidence>
<dbReference type="GO" id="GO:0005737">
    <property type="term" value="C:cytoplasm"/>
    <property type="evidence" value="ECO:0007669"/>
    <property type="project" value="InterPro"/>
</dbReference>
<dbReference type="PROSITE" id="PS00198">
    <property type="entry name" value="4FE4S_FER_1"/>
    <property type="match status" value="1"/>
</dbReference>
<dbReference type="Gene3D" id="3.20.20.70">
    <property type="entry name" value="Aldolase class I"/>
    <property type="match status" value="1"/>
</dbReference>
<comment type="similarity">
    <text evidence="1">Belongs to the dihydropyrimidine dehydrogenase family.</text>
</comment>
<gene>
    <name evidence="14" type="ORF">FYJ80_01305</name>
</gene>
<dbReference type="PANTHER" id="PTHR43073">
    <property type="entry name" value="DIHYDROPYRIMIDINE DEHYDROGENASE [NADP(+)]"/>
    <property type="match status" value="1"/>
</dbReference>